<dbReference type="EMBL" id="FNHH01000042">
    <property type="protein sequence ID" value="SDN10586.1"/>
    <property type="molecule type" value="Genomic_DNA"/>
</dbReference>
<dbReference type="Pfam" id="PF14059">
    <property type="entry name" value="DUF4251"/>
    <property type="match status" value="1"/>
</dbReference>
<dbReference type="RefSeq" id="WP_090707080.1">
    <property type="nucleotide sequence ID" value="NZ_FNHH01000042.1"/>
</dbReference>
<dbReference type="AlphaFoldDB" id="A0A1G9YQ82"/>
<evidence type="ECO:0000313" key="1">
    <source>
        <dbReference type="EMBL" id="SDN10586.1"/>
    </source>
</evidence>
<reference evidence="2" key="1">
    <citation type="submission" date="2016-10" db="EMBL/GenBank/DDBJ databases">
        <authorList>
            <person name="Varghese N."/>
            <person name="Submissions S."/>
        </authorList>
    </citation>
    <scope>NUCLEOTIDE SEQUENCE [LARGE SCALE GENOMIC DNA]</scope>
    <source>
        <strain evidence="2">DSM 24536</strain>
    </source>
</reference>
<dbReference type="Proteomes" id="UP000199226">
    <property type="component" value="Unassembled WGS sequence"/>
</dbReference>
<gene>
    <name evidence="1" type="ORF">SAMN05421813_1422</name>
</gene>
<dbReference type="STRING" id="990371.SAMN05421813_1422"/>
<dbReference type="Gene3D" id="2.40.128.410">
    <property type="match status" value="1"/>
</dbReference>
<name>A0A1G9YQ82_9SPHI</name>
<sequence>MNNLKIHSRFIILTVLTLFVISVTAQTRDQKKKSEIKRLIESRNFVFSPQSVTPLSGSTFQLTSEYFLEVNKDSLDSHLPYFGVAFNARFGSTDSPLTFTSTDFDYSIKESKKGGFEITISINKPDDPDLILLSVSSGGYATLRVNSMNRQSISFYGEIEAPIPPKKK</sequence>
<dbReference type="OrthoDB" id="1097715at2"/>
<evidence type="ECO:0000313" key="2">
    <source>
        <dbReference type="Proteomes" id="UP000199226"/>
    </source>
</evidence>
<evidence type="ECO:0008006" key="3">
    <source>
        <dbReference type="Google" id="ProtNLM"/>
    </source>
</evidence>
<accession>A0A1G9YQ82</accession>
<keyword evidence="2" id="KW-1185">Reference proteome</keyword>
<protein>
    <recommendedName>
        <fullName evidence="3">DUF4251 domain-containing protein</fullName>
    </recommendedName>
</protein>
<organism evidence="1 2">
    <name type="scientific">Daejeonella rubra</name>
    <dbReference type="NCBI Taxonomy" id="990371"/>
    <lineage>
        <taxon>Bacteria</taxon>
        <taxon>Pseudomonadati</taxon>
        <taxon>Bacteroidota</taxon>
        <taxon>Sphingobacteriia</taxon>
        <taxon>Sphingobacteriales</taxon>
        <taxon>Sphingobacteriaceae</taxon>
        <taxon>Daejeonella</taxon>
    </lineage>
</organism>
<dbReference type="InterPro" id="IPR025347">
    <property type="entry name" value="DUF4251"/>
</dbReference>
<proteinExistence type="predicted"/>